<dbReference type="InterPro" id="IPR008756">
    <property type="entry name" value="Peptidase_M56"/>
</dbReference>
<feature type="transmembrane region" description="Helical" evidence="1">
    <location>
        <begin position="97"/>
        <end position="115"/>
    </location>
</feature>
<dbReference type="SUPFAM" id="SSF74653">
    <property type="entry name" value="TolA/TonB C-terminal domain"/>
    <property type="match status" value="1"/>
</dbReference>
<proteinExistence type="predicted"/>
<dbReference type="Gene3D" id="3.30.1150.10">
    <property type="match status" value="1"/>
</dbReference>
<evidence type="ECO:0000259" key="3">
    <source>
        <dbReference type="Pfam" id="PF05569"/>
    </source>
</evidence>
<feature type="transmembrane region" description="Helical" evidence="1">
    <location>
        <begin position="264"/>
        <end position="282"/>
    </location>
</feature>
<keyword evidence="1" id="KW-1133">Transmembrane helix</keyword>
<keyword evidence="1" id="KW-0472">Membrane</keyword>
<dbReference type="Pfam" id="PF05569">
    <property type="entry name" value="Peptidase_M56"/>
    <property type="match status" value="1"/>
</dbReference>
<reference evidence="5" key="1">
    <citation type="journal article" date="2019" name="Int. J. Syst. Evol. Microbiol.">
        <title>The Global Catalogue of Microorganisms (GCM) 10K type strain sequencing project: providing services to taxonomists for standard genome sequencing and annotation.</title>
        <authorList>
            <consortium name="The Broad Institute Genomics Platform"/>
            <consortium name="The Broad Institute Genome Sequencing Center for Infectious Disease"/>
            <person name="Wu L."/>
            <person name="Ma J."/>
        </authorList>
    </citation>
    <scope>NUCLEOTIDE SEQUENCE [LARGE SCALE GENOMIC DNA]</scope>
    <source>
        <strain evidence="5">KCTC 52127</strain>
    </source>
</reference>
<keyword evidence="5" id="KW-1185">Reference proteome</keyword>
<sequence length="525" mass="61306">MINYIVQVILFQLLFLVVYDLFLSKETFFKKNRLYLISSVLISFVLPFLKFSSFKNTISEEYSIVLPEIVLSPQNVIENTSLGKILIEENHISYLEIIFYIGASISLVLFLIKLFKLVKYITLYRSKTERIVTIPETNIAFSFFNYIFLGENISLDKKKEIIEHELVHIKQKHSLDLLFFEVLRIVMWFNPLVYTYQKRITLVHEYLSDSALIEKQQKDTYINHILTSFFDVENVSFVNQFYKHSFIKKRIMMMTKEKSKRMNLWKYILILPLVLSMIIYSSCAQNGIESYTLSKDFTTIYKGDGGNLTSVKLNSKSVFDSYFGPVYPFKKQITIHNLTVAELQEYEKIIGRQVVRNPNFKKFDVQLFELENGRKLIAYFADDEKPKNIILGKVESHLSDEQTGAKTYFVNSIPFSVIDKIPTFPGCEDDDKYCFNKNVQLHFVQNFDSDLPKKLGLKPGKKRIIVLFKIDRTGKVTDIKVKAPAKELEEELIKIMEKLPQMIPGEHKGVKVNVKYTLPIRIDVK</sequence>
<evidence type="ECO:0000313" key="5">
    <source>
        <dbReference type="Proteomes" id="UP001597508"/>
    </source>
</evidence>
<organism evidence="4 5">
    <name type="scientific">Pseudotenacibaculum haliotis</name>
    <dbReference type="NCBI Taxonomy" id="1862138"/>
    <lineage>
        <taxon>Bacteria</taxon>
        <taxon>Pseudomonadati</taxon>
        <taxon>Bacteroidota</taxon>
        <taxon>Flavobacteriia</taxon>
        <taxon>Flavobacteriales</taxon>
        <taxon>Flavobacteriaceae</taxon>
        <taxon>Pseudotenacibaculum</taxon>
    </lineage>
</organism>
<protein>
    <submittedName>
        <fullName evidence="4">M56 family metallopeptidase</fullName>
    </submittedName>
</protein>
<dbReference type="Pfam" id="PF03544">
    <property type="entry name" value="TonB_C"/>
    <property type="match status" value="1"/>
</dbReference>
<keyword evidence="1" id="KW-0812">Transmembrane</keyword>
<accession>A0ABW5LNJ1</accession>
<feature type="transmembrane region" description="Helical" evidence="1">
    <location>
        <begin position="34"/>
        <end position="52"/>
    </location>
</feature>
<dbReference type="EMBL" id="JBHULH010000001">
    <property type="protein sequence ID" value="MFD2566397.1"/>
    <property type="molecule type" value="Genomic_DNA"/>
</dbReference>
<feature type="domain" description="Peptidase M56" evidence="3">
    <location>
        <begin position="156"/>
        <end position="254"/>
    </location>
</feature>
<gene>
    <name evidence="4" type="ORF">ACFSRZ_03380</name>
</gene>
<dbReference type="RefSeq" id="WP_379665105.1">
    <property type="nucleotide sequence ID" value="NZ_JBHULH010000001.1"/>
</dbReference>
<evidence type="ECO:0000256" key="1">
    <source>
        <dbReference type="SAM" id="Phobius"/>
    </source>
</evidence>
<feature type="transmembrane region" description="Helical" evidence="1">
    <location>
        <begin position="6"/>
        <end position="22"/>
    </location>
</feature>
<comment type="caution">
    <text evidence="4">The sequence shown here is derived from an EMBL/GenBank/DDBJ whole genome shotgun (WGS) entry which is preliminary data.</text>
</comment>
<evidence type="ECO:0000259" key="2">
    <source>
        <dbReference type="Pfam" id="PF03544"/>
    </source>
</evidence>
<evidence type="ECO:0000313" key="4">
    <source>
        <dbReference type="EMBL" id="MFD2566397.1"/>
    </source>
</evidence>
<feature type="domain" description="TonB C-terminal" evidence="2">
    <location>
        <begin position="464"/>
        <end position="521"/>
    </location>
</feature>
<dbReference type="InterPro" id="IPR037682">
    <property type="entry name" value="TonB_C"/>
</dbReference>
<dbReference type="Proteomes" id="UP001597508">
    <property type="component" value="Unassembled WGS sequence"/>
</dbReference>
<name>A0ABW5LNJ1_9FLAO</name>